<gene>
    <name evidence="2" type="ORF">B0H24_10723</name>
    <name evidence="1" type="ORF">BY455_1693</name>
</gene>
<reference evidence="1 4" key="1">
    <citation type="submission" date="2018-02" db="EMBL/GenBank/DDBJ databases">
        <title>Deep subsurface shale carbon reservoir microbial communities from Ohio and West Virginia, USA.</title>
        <authorList>
            <person name="Wrighton K."/>
        </authorList>
    </citation>
    <scope>NUCLEOTIDE SEQUENCE [LARGE SCALE GENOMIC DNA]</scope>
    <source>
        <strain evidence="1 4">UTICA-S1B6</strain>
    </source>
</reference>
<dbReference type="Proteomes" id="UP000239648">
    <property type="component" value="Unassembled WGS sequence"/>
</dbReference>
<dbReference type="InterPro" id="IPR028229">
    <property type="entry name" value="Integrase_rpt"/>
</dbReference>
<dbReference type="AlphaFoldDB" id="A0A2S6G1P0"/>
<comment type="caution">
    <text evidence="2">The sequence shown here is derived from an EMBL/GenBank/DDBJ whole genome shotgun (WGS) entry which is preliminary data.</text>
</comment>
<sequence>MATKYATLAEASEAAQRLGFEIRDEYNKGYKKDPKLPAAPDKHYAEDWADWPNFLRNERPREKYV</sequence>
<dbReference type="RefSeq" id="WP_146082991.1">
    <property type="nucleotide sequence ID" value="NZ_PTIT01000069.1"/>
</dbReference>
<evidence type="ECO:0000313" key="4">
    <source>
        <dbReference type="Proteomes" id="UP000239648"/>
    </source>
</evidence>
<protein>
    <submittedName>
        <fullName evidence="2">Integrase-like protein</fullName>
    </submittedName>
</protein>
<accession>A0A2S6G1P0</accession>
<dbReference type="EMBL" id="PTIU01000072">
    <property type="protein sequence ID" value="PPK50438.1"/>
    <property type="molecule type" value="Genomic_DNA"/>
</dbReference>
<reference evidence="2 3" key="2">
    <citation type="submission" date="2018-02" db="EMBL/GenBank/DDBJ databases">
        <title>Subsurface microbial communities from deep shales in Ohio and West Virginia, USA.</title>
        <authorList>
            <person name="Wrighton K."/>
        </authorList>
    </citation>
    <scope>NUCLEOTIDE SEQUENCE [LARGE SCALE GENOMIC DNA]</scope>
    <source>
        <strain evidence="2 3">UTICA-S1B9</strain>
    </source>
</reference>
<dbReference type="Proteomes" id="UP000239446">
    <property type="component" value="Unassembled WGS sequence"/>
</dbReference>
<dbReference type="Pfam" id="PF14882">
    <property type="entry name" value="INT_rpt"/>
    <property type="match status" value="1"/>
</dbReference>
<keyword evidence="4" id="KW-1185">Reference proteome</keyword>
<evidence type="ECO:0000313" key="3">
    <source>
        <dbReference type="Proteomes" id="UP000239446"/>
    </source>
</evidence>
<dbReference type="OrthoDB" id="2077978at2"/>
<name>A0A2S6G1P0_9GAMM</name>
<evidence type="ECO:0000313" key="1">
    <source>
        <dbReference type="EMBL" id="PPK48875.1"/>
    </source>
</evidence>
<evidence type="ECO:0000313" key="2">
    <source>
        <dbReference type="EMBL" id="PPK50438.1"/>
    </source>
</evidence>
<organism evidence="2 3">
    <name type="scientific">Marinobacter persicus</name>
    <dbReference type="NCBI Taxonomy" id="930118"/>
    <lineage>
        <taxon>Bacteria</taxon>
        <taxon>Pseudomonadati</taxon>
        <taxon>Pseudomonadota</taxon>
        <taxon>Gammaproteobacteria</taxon>
        <taxon>Pseudomonadales</taxon>
        <taxon>Marinobacteraceae</taxon>
        <taxon>Marinobacter</taxon>
    </lineage>
</organism>
<dbReference type="EMBL" id="PTIT01000069">
    <property type="protein sequence ID" value="PPK48875.1"/>
    <property type="molecule type" value="Genomic_DNA"/>
</dbReference>
<proteinExistence type="predicted"/>
<feature type="non-terminal residue" evidence="2">
    <location>
        <position position="65"/>
    </location>
</feature>